<name>A0A443S621_9ACAR</name>
<evidence type="ECO:0000256" key="5">
    <source>
        <dbReference type="ARBA" id="ARBA00023136"/>
    </source>
</evidence>
<protein>
    <recommendedName>
        <fullName evidence="7">Choline transporter-like protein</fullName>
    </recommendedName>
</protein>
<evidence type="ECO:0000256" key="6">
    <source>
        <dbReference type="ARBA" id="ARBA00023180"/>
    </source>
</evidence>
<keyword evidence="6" id="KW-0325">Glycoprotein</keyword>
<keyword evidence="9" id="KW-1185">Reference proteome</keyword>
<feature type="transmembrane region" description="Helical" evidence="7">
    <location>
        <begin position="648"/>
        <end position="668"/>
    </location>
</feature>
<reference evidence="8 9" key="1">
    <citation type="journal article" date="2018" name="Gigascience">
        <title>Genomes of trombidid mites reveal novel predicted allergens and laterally-transferred genes associated with secondary metabolism.</title>
        <authorList>
            <person name="Dong X."/>
            <person name="Chaisiri K."/>
            <person name="Xia D."/>
            <person name="Armstrong S.D."/>
            <person name="Fang Y."/>
            <person name="Donnelly M.J."/>
            <person name="Kadowaki T."/>
            <person name="McGarry J.W."/>
            <person name="Darby A.C."/>
            <person name="Makepeace B.L."/>
        </authorList>
    </citation>
    <scope>NUCLEOTIDE SEQUENCE [LARGE SCALE GENOMIC DNA]</scope>
    <source>
        <strain evidence="8">UoL-UT</strain>
    </source>
</reference>
<dbReference type="OrthoDB" id="420519at2759"/>
<dbReference type="AlphaFoldDB" id="A0A443S621"/>
<evidence type="ECO:0000313" key="9">
    <source>
        <dbReference type="Proteomes" id="UP000288716"/>
    </source>
</evidence>
<comment type="similarity">
    <text evidence="2 7">Belongs to the CTL (choline transporter-like) family.</text>
</comment>
<feature type="transmembrane region" description="Helical" evidence="7">
    <location>
        <begin position="332"/>
        <end position="354"/>
    </location>
</feature>
<feature type="transmembrane region" description="Helical" evidence="7">
    <location>
        <begin position="504"/>
        <end position="521"/>
    </location>
</feature>
<feature type="transmembrane region" description="Helical" evidence="7">
    <location>
        <begin position="604"/>
        <end position="628"/>
    </location>
</feature>
<proteinExistence type="inferred from homology"/>
<evidence type="ECO:0000256" key="4">
    <source>
        <dbReference type="ARBA" id="ARBA00022989"/>
    </source>
</evidence>
<evidence type="ECO:0000256" key="2">
    <source>
        <dbReference type="ARBA" id="ARBA00007168"/>
    </source>
</evidence>
<dbReference type="InterPro" id="IPR007603">
    <property type="entry name" value="Choline_transptr-like"/>
</dbReference>
<feature type="transmembrane region" description="Helical" evidence="7">
    <location>
        <begin position="267"/>
        <end position="288"/>
    </location>
</feature>
<feature type="transmembrane region" description="Helical" evidence="7">
    <location>
        <begin position="242"/>
        <end position="261"/>
    </location>
</feature>
<dbReference type="GO" id="GO:0005886">
    <property type="term" value="C:plasma membrane"/>
    <property type="evidence" value="ECO:0007669"/>
    <property type="project" value="UniProtKB-SubCell"/>
</dbReference>
<comment type="function">
    <text evidence="7">Choline transporter.</text>
</comment>
<gene>
    <name evidence="8" type="ORF">B4U80_08103</name>
</gene>
<dbReference type="Pfam" id="PF04515">
    <property type="entry name" value="Choline_transpo"/>
    <property type="match status" value="1"/>
</dbReference>
<dbReference type="Proteomes" id="UP000288716">
    <property type="component" value="Unassembled WGS sequence"/>
</dbReference>
<organism evidence="8 9">
    <name type="scientific">Leptotrombidium deliense</name>
    <dbReference type="NCBI Taxonomy" id="299467"/>
    <lineage>
        <taxon>Eukaryota</taxon>
        <taxon>Metazoa</taxon>
        <taxon>Ecdysozoa</taxon>
        <taxon>Arthropoda</taxon>
        <taxon>Chelicerata</taxon>
        <taxon>Arachnida</taxon>
        <taxon>Acari</taxon>
        <taxon>Acariformes</taxon>
        <taxon>Trombidiformes</taxon>
        <taxon>Prostigmata</taxon>
        <taxon>Anystina</taxon>
        <taxon>Parasitengona</taxon>
        <taxon>Trombiculoidea</taxon>
        <taxon>Trombiculidae</taxon>
        <taxon>Leptotrombidium</taxon>
    </lineage>
</organism>
<evidence type="ECO:0000256" key="1">
    <source>
        <dbReference type="ARBA" id="ARBA00004141"/>
    </source>
</evidence>
<dbReference type="EMBL" id="NCKV01007565">
    <property type="protein sequence ID" value="RWS22924.1"/>
    <property type="molecule type" value="Genomic_DNA"/>
</dbReference>
<feature type="transmembrane region" description="Helical" evidence="7">
    <location>
        <begin position="23"/>
        <end position="44"/>
    </location>
</feature>
<comment type="caution">
    <text evidence="8">The sequence shown here is derived from an EMBL/GenBank/DDBJ whole genome shotgun (WGS) entry which is preliminary data.</text>
</comment>
<evidence type="ECO:0000313" key="8">
    <source>
        <dbReference type="EMBL" id="RWS22924.1"/>
    </source>
</evidence>
<evidence type="ECO:0000256" key="7">
    <source>
        <dbReference type="RuleBase" id="RU368066"/>
    </source>
</evidence>
<feature type="non-terminal residue" evidence="8">
    <location>
        <position position="694"/>
    </location>
</feature>
<keyword evidence="4 7" id="KW-1133">Transmembrane helix</keyword>
<keyword evidence="3 7" id="KW-0812">Transmembrane</keyword>
<dbReference type="PANTHER" id="PTHR12385:SF14">
    <property type="entry name" value="CHOLINE TRANSPORTER-LIKE 2"/>
    <property type="match status" value="1"/>
</dbReference>
<dbReference type="GO" id="GO:0022857">
    <property type="term" value="F:transmembrane transporter activity"/>
    <property type="evidence" value="ECO:0007669"/>
    <property type="project" value="UniProtKB-UniRule"/>
</dbReference>
<accession>A0A443S621</accession>
<feature type="transmembrane region" description="Helical" evidence="7">
    <location>
        <begin position="458"/>
        <end position="484"/>
    </location>
</feature>
<dbReference type="PANTHER" id="PTHR12385">
    <property type="entry name" value="CHOLINE TRANSPORTER-LIKE (SLC FAMILY 44)"/>
    <property type="match status" value="1"/>
</dbReference>
<sequence>MREPLRYDPEFKGPVHKRSCTDIVFLIIFLIFIGGWALVSVFAIKYGNPEQILYPSDSYGRICGRNELKNKPYLYFFNILKCAKVVKSIQEGCDTPQVCVEKCPNYTVSYVDYRDPEKFRALSPSEKEDVRSHLICMDGIEIEKRDLSDIPKLLKEKKCALFYFNSDAFAGRCVPKALKKLPGKENKEAAIIDDNGRPMRTEALKNISVDIMTSASKGLAFTMNARAIGEKIFHDIMVTWKYILTFLLIGTVVSFIWILLLQIIAGFMVWFSMFAIIVLTLISLYLCVDRYIYLGNAPSDELDEDLKVNVNNVDVLSLFKVQMNSLVNDRRIWLLFSIVIGVLSVILFLTFVFLRQRISIAIALIKEASKAISHAYSSLFFPLIPYIFQFLVIMYWGFIAILISASGRKTYRIQGEGVKDVGMPCNPLTFDNQTAHGQCLFYQHYTDNILTYSQLYNLFMALWILFFISGQVSLAGAFSTYYWAFRKPQDIPAFPVLTGAYRALRYHMGSIAFGSFLLATVRFIRIIIEWIESKVKRHADSAVAKAIFCLCRCCFWMLESFLRFINTNAYIMIAIYGENFCSSARNAFMLLMRNILRVLVLDKVADYLLFLGKLVVTATMGILSFYYFTRQLSFEDVKYIEPPILNYYWVPIAVSKINTICFGTYLIASSFFAVYDMTVDTIFLCFRKLTFYEL</sequence>
<feature type="transmembrane region" description="Helical" evidence="7">
    <location>
        <begin position="383"/>
        <end position="403"/>
    </location>
</feature>
<dbReference type="STRING" id="299467.A0A443S621"/>
<keyword evidence="5 7" id="KW-0472">Membrane</keyword>
<evidence type="ECO:0000256" key="3">
    <source>
        <dbReference type="ARBA" id="ARBA00022692"/>
    </source>
</evidence>
<comment type="subcellular location">
    <subcellularLocation>
        <location evidence="7">Cell membrane</location>
        <topology evidence="7">Multi-pass membrane protein</topology>
    </subcellularLocation>
    <subcellularLocation>
        <location evidence="1">Membrane</location>
        <topology evidence="1">Multi-pass membrane protein</topology>
    </subcellularLocation>
</comment>
<dbReference type="VEuPathDB" id="VectorBase:LDEU009116"/>